<name>X1Q8Z0_9ZZZZ</name>
<dbReference type="EMBL" id="BARV01042824">
    <property type="protein sequence ID" value="GAI51271.1"/>
    <property type="molecule type" value="Genomic_DNA"/>
</dbReference>
<organism evidence="1">
    <name type="scientific">marine sediment metagenome</name>
    <dbReference type="NCBI Taxonomy" id="412755"/>
    <lineage>
        <taxon>unclassified sequences</taxon>
        <taxon>metagenomes</taxon>
        <taxon>ecological metagenomes</taxon>
    </lineage>
</organism>
<dbReference type="AlphaFoldDB" id="X1Q8Z0"/>
<feature type="non-terminal residue" evidence="1">
    <location>
        <position position="1"/>
    </location>
</feature>
<accession>X1Q8Z0</accession>
<gene>
    <name evidence="1" type="ORF">S06H3_64217</name>
</gene>
<protein>
    <submittedName>
        <fullName evidence="1">Uncharacterized protein</fullName>
    </submittedName>
</protein>
<proteinExistence type="predicted"/>
<reference evidence="1" key="1">
    <citation type="journal article" date="2014" name="Front. Microbiol.">
        <title>High frequency of phylogenetically diverse reductive dehalogenase-homologous genes in deep subseafloor sedimentary metagenomes.</title>
        <authorList>
            <person name="Kawai M."/>
            <person name="Futagami T."/>
            <person name="Toyoda A."/>
            <person name="Takaki Y."/>
            <person name="Nishi S."/>
            <person name="Hori S."/>
            <person name="Arai W."/>
            <person name="Tsubouchi T."/>
            <person name="Morono Y."/>
            <person name="Uchiyama I."/>
            <person name="Ito T."/>
            <person name="Fujiyama A."/>
            <person name="Inagaki F."/>
            <person name="Takami H."/>
        </authorList>
    </citation>
    <scope>NUCLEOTIDE SEQUENCE</scope>
    <source>
        <strain evidence="1">Expedition CK06-06</strain>
    </source>
</reference>
<sequence length="120" mass="13588">DALLIARASKRGDSGVACYRGKDFKKVRLLVRIVGRVLRVLSKLRAKRASRAISKFELLECLSGYESVEDFLHDFRSRKEPSFSLRKENLPLLGEVLPQSEEAIIRDADEICAHNFDLLG</sequence>
<evidence type="ECO:0000313" key="1">
    <source>
        <dbReference type="EMBL" id="GAI51271.1"/>
    </source>
</evidence>
<comment type="caution">
    <text evidence="1">The sequence shown here is derived from an EMBL/GenBank/DDBJ whole genome shotgun (WGS) entry which is preliminary data.</text>
</comment>